<reference evidence="4" key="2">
    <citation type="submission" date="2015-01" db="EMBL/GenBank/DDBJ databases">
        <title>Evolutionary Origins and Diversification of the Mycorrhizal Mutualists.</title>
        <authorList>
            <consortium name="DOE Joint Genome Institute"/>
            <consortium name="Mycorrhizal Genomics Consortium"/>
            <person name="Kohler A."/>
            <person name="Kuo A."/>
            <person name="Nagy L.G."/>
            <person name="Floudas D."/>
            <person name="Copeland A."/>
            <person name="Barry K.W."/>
            <person name="Cichocki N."/>
            <person name="Veneault-Fourrey C."/>
            <person name="LaButti K."/>
            <person name="Lindquist E.A."/>
            <person name="Lipzen A."/>
            <person name="Lundell T."/>
            <person name="Morin E."/>
            <person name="Murat C."/>
            <person name="Riley R."/>
            <person name="Ohm R."/>
            <person name="Sun H."/>
            <person name="Tunlid A."/>
            <person name="Henrissat B."/>
            <person name="Grigoriev I.V."/>
            <person name="Hibbett D.S."/>
            <person name="Martin F."/>
        </authorList>
    </citation>
    <scope>NUCLEOTIDE SEQUENCE [LARGE SCALE GENOMIC DNA]</scope>
    <source>
        <strain evidence="4">MAFF 305830</strain>
    </source>
</reference>
<dbReference type="Proteomes" id="UP000054097">
    <property type="component" value="Unassembled WGS sequence"/>
</dbReference>
<dbReference type="OrthoDB" id="3270497at2759"/>
<name>A0A0C2XR26_SERVB</name>
<accession>A0A0C2XR26</accession>
<feature type="region of interest" description="Disordered" evidence="1">
    <location>
        <begin position="285"/>
        <end position="317"/>
    </location>
</feature>
<organism evidence="3 4">
    <name type="scientific">Serendipita vermifera MAFF 305830</name>
    <dbReference type="NCBI Taxonomy" id="933852"/>
    <lineage>
        <taxon>Eukaryota</taxon>
        <taxon>Fungi</taxon>
        <taxon>Dikarya</taxon>
        <taxon>Basidiomycota</taxon>
        <taxon>Agaricomycotina</taxon>
        <taxon>Agaricomycetes</taxon>
        <taxon>Sebacinales</taxon>
        <taxon>Serendipitaceae</taxon>
        <taxon>Serendipita</taxon>
    </lineage>
</organism>
<dbReference type="AlphaFoldDB" id="A0A0C2XR26"/>
<dbReference type="Pfam" id="PF20236">
    <property type="entry name" value="DUF6593"/>
    <property type="match status" value="1"/>
</dbReference>
<feature type="region of interest" description="Disordered" evidence="1">
    <location>
        <begin position="339"/>
        <end position="382"/>
    </location>
</feature>
<evidence type="ECO:0000256" key="1">
    <source>
        <dbReference type="SAM" id="MobiDB-lite"/>
    </source>
</evidence>
<evidence type="ECO:0000313" key="3">
    <source>
        <dbReference type="EMBL" id="KIM31402.1"/>
    </source>
</evidence>
<feature type="compositionally biased region" description="Polar residues" evidence="1">
    <location>
        <begin position="304"/>
        <end position="317"/>
    </location>
</feature>
<evidence type="ECO:0000313" key="4">
    <source>
        <dbReference type="Proteomes" id="UP000054097"/>
    </source>
</evidence>
<feature type="compositionally biased region" description="Polar residues" evidence="1">
    <location>
        <begin position="285"/>
        <end position="294"/>
    </location>
</feature>
<dbReference type="HOGENOM" id="CLU_816662_0_0_1"/>
<dbReference type="EMBL" id="KN824282">
    <property type="protein sequence ID" value="KIM31402.1"/>
    <property type="molecule type" value="Genomic_DNA"/>
</dbReference>
<keyword evidence="4" id="KW-1185">Reference proteome</keyword>
<feature type="domain" description="DUF6593" evidence="2">
    <location>
        <begin position="33"/>
        <end position="199"/>
    </location>
</feature>
<sequence length="382" mass="41581">MWSFICCSVDMVLDEPDVELVLDSSATSFLSGQLVDQTGSPLYIIETAEGHTVITSTRQTPSRRRTSARHTSNTVASIQWPRRISNNAAITADALVTVDGETLPSGRLLRRRKVVGDGKSYKFRITGYKPTFRWKRQGRQYQLFATGIKRPIATLSSDCLTSTFRLQITGAAIPSYHNQDRPGLVSSVLLDRIVLTSLLLVTPFAEWRRVCGATATRTTISTISSEGDDDAPAAFVYAAPVTAGRNPFDDDCHPHIPTPLPLTIPAPLPSATLPRRAAPLTHQNIALNRQSNNPMRHRDASLELQRQPSIASSSSSRTLVQNLVRTVLASISSDQSSLFTSSSTDVLSSEGTPSMTMTGRYGVSTASLVTPPPPYDRSGARR</sequence>
<reference evidence="3 4" key="1">
    <citation type="submission" date="2014-04" db="EMBL/GenBank/DDBJ databases">
        <authorList>
            <consortium name="DOE Joint Genome Institute"/>
            <person name="Kuo A."/>
            <person name="Zuccaro A."/>
            <person name="Kohler A."/>
            <person name="Nagy L.G."/>
            <person name="Floudas D."/>
            <person name="Copeland A."/>
            <person name="Barry K.W."/>
            <person name="Cichocki N."/>
            <person name="Veneault-Fourrey C."/>
            <person name="LaButti K."/>
            <person name="Lindquist E.A."/>
            <person name="Lipzen A."/>
            <person name="Lundell T."/>
            <person name="Morin E."/>
            <person name="Murat C."/>
            <person name="Sun H."/>
            <person name="Tunlid A."/>
            <person name="Henrissat B."/>
            <person name="Grigoriev I.V."/>
            <person name="Hibbett D.S."/>
            <person name="Martin F."/>
            <person name="Nordberg H.P."/>
            <person name="Cantor M.N."/>
            <person name="Hua S.X."/>
        </authorList>
    </citation>
    <scope>NUCLEOTIDE SEQUENCE [LARGE SCALE GENOMIC DNA]</scope>
    <source>
        <strain evidence="3 4">MAFF 305830</strain>
    </source>
</reference>
<evidence type="ECO:0000259" key="2">
    <source>
        <dbReference type="Pfam" id="PF20236"/>
    </source>
</evidence>
<dbReference type="InterPro" id="IPR046528">
    <property type="entry name" value="DUF6593"/>
</dbReference>
<feature type="compositionally biased region" description="Low complexity" evidence="1">
    <location>
        <begin position="339"/>
        <end position="349"/>
    </location>
</feature>
<proteinExistence type="predicted"/>
<gene>
    <name evidence="3" type="ORF">M408DRAFT_327622</name>
</gene>
<protein>
    <recommendedName>
        <fullName evidence="2">DUF6593 domain-containing protein</fullName>
    </recommendedName>
</protein>